<accession>A0AAE0XVU3</accession>
<dbReference type="Proteomes" id="UP001283361">
    <property type="component" value="Unassembled WGS sequence"/>
</dbReference>
<comment type="caution">
    <text evidence="2">The sequence shown here is derived from an EMBL/GenBank/DDBJ whole genome shotgun (WGS) entry which is preliminary data.</text>
</comment>
<gene>
    <name evidence="2" type="ORF">RRG08_020860</name>
</gene>
<name>A0AAE0XVU3_9GAST</name>
<dbReference type="AlphaFoldDB" id="A0AAE0XVU3"/>
<proteinExistence type="predicted"/>
<protein>
    <submittedName>
        <fullName evidence="2">Uncharacterized protein</fullName>
    </submittedName>
</protein>
<reference evidence="2" key="1">
    <citation type="journal article" date="2023" name="G3 (Bethesda)">
        <title>A reference genome for the long-term kleptoplast-retaining sea slug Elysia crispata morphotype clarki.</title>
        <authorList>
            <person name="Eastman K.E."/>
            <person name="Pendleton A.L."/>
            <person name="Shaikh M.A."/>
            <person name="Suttiyut T."/>
            <person name="Ogas R."/>
            <person name="Tomko P."/>
            <person name="Gavelis G."/>
            <person name="Widhalm J.R."/>
            <person name="Wisecaver J.H."/>
        </authorList>
    </citation>
    <scope>NUCLEOTIDE SEQUENCE</scope>
    <source>
        <strain evidence="2">ECLA1</strain>
    </source>
</reference>
<evidence type="ECO:0000313" key="2">
    <source>
        <dbReference type="EMBL" id="KAK3714604.1"/>
    </source>
</evidence>
<evidence type="ECO:0000313" key="3">
    <source>
        <dbReference type="Proteomes" id="UP001283361"/>
    </source>
</evidence>
<organism evidence="2 3">
    <name type="scientific">Elysia crispata</name>
    <name type="common">lettuce slug</name>
    <dbReference type="NCBI Taxonomy" id="231223"/>
    <lineage>
        <taxon>Eukaryota</taxon>
        <taxon>Metazoa</taxon>
        <taxon>Spiralia</taxon>
        <taxon>Lophotrochozoa</taxon>
        <taxon>Mollusca</taxon>
        <taxon>Gastropoda</taxon>
        <taxon>Heterobranchia</taxon>
        <taxon>Euthyneura</taxon>
        <taxon>Panpulmonata</taxon>
        <taxon>Sacoglossa</taxon>
        <taxon>Placobranchoidea</taxon>
        <taxon>Plakobranchidae</taxon>
        <taxon>Elysia</taxon>
    </lineage>
</organism>
<keyword evidence="3" id="KW-1185">Reference proteome</keyword>
<sequence>MVPPAPPALDTEKEGGEGGGGGGGDRATQDARSRPGVSHTVYRTRTYSQAADNTSGSCYLGMGSSTPRLFKLGPSLFCCYVVVVVFLEV</sequence>
<feature type="region of interest" description="Disordered" evidence="1">
    <location>
        <begin position="1"/>
        <end position="43"/>
    </location>
</feature>
<evidence type="ECO:0000256" key="1">
    <source>
        <dbReference type="SAM" id="MobiDB-lite"/>
    </source>
</evidence>
<dbReference type="EMBL" id="JAWDGP010007534">
    <property type="protein sequence ID" value="KAK3714604.1"/>
    <property type="molecule type" value="Genomic_DNA"/>
</dbReference>